<evidence type="ECO:0000256" key="1">
    <source>
        <dbReference type="SAM" id="MobiDB-lite"/>
    </source>
</evidence>
<comment type="caution">
    <text evidence="3">The sequence shown here is derived from an EMBL/GenBank/DDBJ whole genome shotgun (WGS) entry which is preliminary data.</text>
</comment>
<dbReference type="RefSeq" id="WP_211471312.1">
    <property type="nucleotide sequence ID" value="NZ_JAGSXH010000140.1"/>
</dbReference>
<keyword evidence="2" id="KW-0732">Signal</keyword>
<dbReference type="Proteomes" id="UP000677913">
    <property type="component" value="Unassembled WGS sequence"/>
</dbReference>
<feature type="region of interest" description="Disordered" evidence="1">
    <location>
        <begin position="59"/>
        <end position="113"/>
    </location>
</feature>
<sequence length="189" mass="18882">MPNRMTASGVDQGPKSRWRALALSVTLAFGVTTASAGCAAAGPSTDPAAAQVTAASTPAAQAMPSESPLAVDLTSAPATSAAPTSAAARPAAPQTHAPAPAPAPVRTSAKPTQSLCGAPQNPFGYNFCGRGGYIYSPAGGVCDYFDCINNFGNGTGYMVECNDGTYSMSGGKRGVCSYHGGRLRPVYGG</sequence>
<evidence type="ECO:0000313" key="3">
    <source>
        <dbReference type="EMBL" id="MBS2966338.1"/>
    </source>
</evidence>
<feature type="compositionally biased region" description="Low complexity" evidence="1">
    <location>
        <begin position="74"/>
        <end position="109"/>
    </location>
</feature>
<dbReference type="EMBL" id="JAGSXH010000140">
    <property type="protein sequence ID" value="MBS2966338.1"/>
    <property type="molecule type" value="Genomic_DNA"/>
</dbReference>
<name>A0A8J8BEF9_9ACTN</name>
<evidence type="ECO:0008006" key="5">
    <source>
        <dbReference type="Google" id="ProtNLM"/>
    </source>
</evidence>
<dbReference type="AlphaFoldDB" id="A0A8J8BEF9"/>
<accession>A0A8J8BEF9</accession>
<protein>
    <recommendedName>
        <fullName evidence="5">Chitin-binding type-2 domain-containing protein</fullName>
    </recommendedName>
</protein>
<evidence type="ECO:0000313" key="4">
    <source>
        <dbReference type="Proteomes" id="UP000677913"/>
    </source>
</evidence>
<feature type="signal peptide" evidence="2">
    <location>
        <begin position="1"/>
        <end position="36"/>
    </location>
</feature>
<reference evidence="3" key="1">
    <citation type="submission" date="2021-04" db="EMBL/GenBank/DDBJ databases">
        <title>Genome based classification of Actinospica acidithermotolerans sp. nov., an actinobacterium isolated from an Indonesian hot spring.</title>
        <authorList>
            <person name="Kusuma A.B."/>
            <person name="Putra K.E."/>
            <person name="Nafisah S."/>
            <person name="Loh J."/>
            <person name="Nouioui I."/>
            <person name="Goodfellow M."/>
        </authorList>
    </citation>
    <scope>NUCLEOTIDE SEQUENCE</scope>
    <source>
        <strain evidence="3">DSM 45618</strain>
    </source>
</reference>
<feature type="chain" id="PRO_5035260007" description="Chitin-binding type-2 domain-containing protein" evidence="2">
    <location>
        <begin position="37"/>
        <end position="189"/>
    </location>
</feature>
<keyword evidence="4" id="KW-1185">Reference proteome</keyword>
<organism evidence="3 4">
    <name type="scientific">Actinocrinis puniceicyclus</name>
    <dbReference type="NCBI Taxonomy" id="977794"/>
    <lineage>
        <taxon>Bacteria</taxon>
        <taxon>Bacillati</taxon>
        <taxon>Actinomycetota</taxon>
        <taxon>Actinomycetes</taxon>
        <taxon>Catenulisporales</taxon>
        <taxon>Actinospicaceae</taxon>
        <taxon>Actinocrinis</taxon>
    </lineage>
</organism>
<proteinExistence type="predicted"/>
<evidence type="ECO:0000256" key="2">
    <source>
        <dbReference type="SAM" id="SignalP"/>
    </source>
</evidence>
<gene>
    <name evidence="3" type="ORF">KGA66_25050</name>
</gene>